<protein>
    <submittedName>
        <fullName evidence="8">Coupling protein VirD4, ATPase required for T-DNA transfer</fullName>
    </submittedName>
</protein>
<feature type="compositionally biased region" description="Basic residues" evidence="7">
    <location>
        <begin position="450"/>
        <end position="459"/>
    </location>
</feature>
<evidence type="ECO:0000256" key="3">
    <source>
        <dbReference type="ARBA" id="ARBA00022475"/>
    </source>
</evidence>
<dbReference type="CDD" id="cd01127">
    <property type="entry name" value="TrwB_TraG_TraD_VirD4"/>
    <property type="match status" value="1"/>
</dbReference>
<dbReference type="InterPro" id="IPR003688">
    <property type="entry name" value="TraG/VirD4"/>
</dbReference>
<dbReference type="Gene3D" id="3.40.50.300">
    <property type="entry name" value="P-loop containing nucleotide triphosphate hydrolases"/>
    <property type="match status" value="1"/>
</dbReference>
<name>A0A3B0RTT5_9ZZZZ</name>
<comment type="similarity">
    <text evidence="2">Belongs to the VirD4/TraG family.</text>
</comment>
<feature type="compositionally biased region" description="Polar residues" evidence="7">
    <location>
        <begin position="463"/>
        <end position="475"/>
    </location>
</feature>
<evidence type="ECO:0000256" key="1">
    <source>
        <dbReference type="ARBA" id="ARBA00004651"/>
    </source>
</evidence>
<keyword evidence="6" id="KW-0472">Membrane</keyword>
<feature type="region of interest" description="Disordered" evidence="7">
    <location>
        <begin position="440"/>
        <end position="499"/>
    </location>
</feature>
<evidence type="ECO:0000256" key="4">
    <source>
        <dbReference type="ARBA" id="ARBA00022692"/>
    </source>
</evidence>
<dbReference type="Pfam" id="PF02534">
    <property type="entry name" value="T4SS-DNA_transf"/>
    <property type="match status" value="1"/>
</dbReference>
<evidence type="ECO:0000313" key="8">
    <source>
        <dbReference type="EMBL" id="VAV91798.1"/>
    </source>
</evidence>
<evidence type="ECO:0000256" key="6">
    <source>
        <dbReference type="ARBA" id="ARBA00023136"/>
    </source>
</evidence>
<proteinExistence type="inferred from homology"/>
<feature type="compositionally biased region" description="Basic residues" evidence="7">
    <location>
        <begin position="490"/>
        <end position="499"/>
    </location>
</feature>
<evidence type="ECO:0000256" key="7">
    <source>
        <dbReference type="SAM" id="MobiDB-lite"/>
    </source>
</evidence>
<keyword evidence="4" id="KW-0812">Transmembrane</keyword>
<dbReference type="PANTHER" id="PTHR37937:SF1">
    <property type="entry name" value="CONJUGATIVE TRANSFER: DNA TRANSPORT"/>
    <property type="match status" value="1"/>
</dbReference>
<dbReference type="InterPro" id="IPR051539">
    <property type="entry name" value="T4SS-coupling_protein"/>
</dbReference>
<comment type="subcellular location">
    <subcellularLocation>
        <location evidence="1">Cell membrane</location>
        <topology evidence="1">Multi-pass membrane protein</topology>
    </subcellularLocation>
</comment>
<accession>A0A3B0RTT5</accession>
<dbReference type="InterPro" id="IPR027417">
    <property type="entry name" value="P-loop_NTPase"/>
</dbReference>
<dbReference type="PANTHER" id="PTHR37937">
    <property type="entry name" value="CONJUGATIVE TRANSFER: DNA TRANSPORT"/>
    <property type="match status" value="1"/>
</dbReference>
<dbReference type="AlphaFoldDB" id="A0A3B0RTT5"/>
<dbReference type="GO" id="GO:0005886">
    <property type="term" value="C:plasma membrane"/>
    <property type="evidence" value="ECO:0007669"/>
    <property type="project" value="UniProtKB-SubCell"/>
</dbReference>
<reference evidence="8" key="1">
    <citation type="submission" date="2018-06" db="EMBL/GenBank/DDBJ databases">
        <authorList>
            <person name="Zhirakovskaya E."/>
        </authorList>
    </citation>
    <scope>NUCLEOTIDE SEQUENCE</scope>
</reference>
<dbReference type="SUPFAM" id="SSF52540">
    <property type="entry name" value="P-loop containing nucleoside triphosphate hydrolases"/>
    <property type="match status" value="1"/>
</dbReference>
<dbReference type="EMBL" id="UOEE01000133">
    <property type="protein sequence ID" value="VAV91798.1"/>
    <property type="molecule type" value="Genomic_DNA"/>
</dbReference>
<organism evidence="8">
    <name type="scientific">hydrothermal vent metagenome</name>
    <dbReference type="NCBI Taxonomy" id="652676"/>
    <lineage>
        <taxon>unclassified sequences</taxon>
        <taxon>metagenomes</taxon>
        <taxon>ecological metagenomes</taxon>
    </lineage>
</organism>
<evidence type="ECO:0000256" key="5">
    <source>
        <dbReference type="ARBA" id="ARBA00022989"/>
    </source>
</evidence>
<evidence type="ECO:0000256" key="2">
    <source>
        <dbReference type="ARBA" id="ARBA00008806"/>
    </source>
</evidence>
<gene>
    <name evidence="8" type="ORF">MNBD_ALPHA06-772</name>
</gene>
<keyword evidence="5" id="KW-1133">Transmembrane helix</keyword>
<sequence length="499" mass="55323">MAKNNFEPRLKLPKEVPNEGILVGWSLEHENKKQPIGFAYGDDKQTPKTGYLNPIVFESDGHLMTIAPTGAGKGTGCVIPTLLSYDGPVIVIDPKGENAAVTARQRREMGQKVIILDPMGITGLSSERLNPLDLLNIDNLGVVDDVAMLANTLLGAQFSAPRDKYWTSRGGQMIIGAMMYLMVEKPDEELTIAAVREFLGQPPETLLELAQKMSQSPDPDLRQAASIFAMTAPETMGGILSFAQEGLDFVRGQQVRTATSNSSFSLDEITRGEPVSIYIVIPPEKLESHARLLRLWVSVLISAITRRRGPPPKPTLFILDEAAQLGTMPQLRQAITLLRGYGLRTWSFWQDVSQLKLLYPQDWPTMVNNCKVLQAFGSANMAAARDVAEFTGFHSASTILDLDYDEMVLSLAGDEAVISQRPNYLQDPCYQGCFDDNPLHNPDADIMPKPARRQRHYRRPSADKQQQPDPETKTTADAIDGRSIPPSLLKKIRKKWDEK</sequence>
<keyword evidence="3" id="KW-1003">Cell membrane</keyword>